<proteinExistence type="predicted"/>
<feature type="region of interest" description="Disordered" evidence="1">
    <location>
        <begin position="138"/>
        <end position="162"/>
    </location>
</feature>
<protein>
    <submittedName>
        <fullName evidence="2">Uncharacterized protein</fullName>
    </submittedName>
</protein>
<organism evidence="2 3">
    <name type="scientific">Champsocephalus gunnari</name>
    <name type="common">Mackerel icefish</name>
    <dbReference type="NCBI Taxonomy" id="52237"/>
    <lineage>
        <taxon>Eukaryota</taxon>
        <taxon>Metazoa</taxon>
        <taxon>Chordata</taxon>
        <taxon>Craniata</taxon>
        <taxon>Vertebrata</taxon>
        <taxon>Euteleostomi</taxon>
        <taxon>Actinopterygii</taxon>
        <taxon>Neopterygii</taxon>
        <taxon>Teleostei</taxon>
        <taxon>Neoteleostei</taxon>
        <taxon>Acanthomorphata</taxon>
        <taxon>Eupercaria</taxon>
        <taxon>Perciformes</taxon>
        <taxon>Notothenioidei</taxon>
        <taxon>Channichthyidae</taxon>
        <taxon>Champsocephalus</taxon>
    </lineage>
</organism>
<keyword evidence="3" id="KW-1185">Reference proteome</keyword>
<dbReference type="Proteomes" id="UP001331515">
    <property type="component" value="Unassembled WGS sequence"/>
</dbReference>
<sequence>MYSHFLPLSTVVTPMDGCPRLALVSHLPSSGWYISTDGRGVCCWFMPPSTITWPPSATAEAPCPRSGQRGQLAPRLTLYIQDFHAVQGGAGLAAAPQHIEKAFVVDGSAVDAALRHGGELLPVQRLDRTHRHLLHRHVSRKERRGHTITRRTRDRRCGGGTR</sequence>
<accession>A0AAN8HPT5</accession>
<feature type="compositionally biased region" description="Basic residues" evidence="1">
    <location>
        <begin position="138"/>
        <end position="154"/>
    </location>
</feature>
<evidence type="ECO:0000313" key="2">
    <source>
        <dbReference type="EMBL" id="KAK5923197.1"/>
    </source>
</evidence>
<name>A0AAN8HPT5_CHAGU</name>
<evidence type="ECO:0000256" key="1">
    <source>
        <dbReference type="SAM" id="MobiDB-lite"/>
    </source>
</evidence>
<gene>
    <name evidence="2" type="ORF">CgunFtcFv8_000189</name>
</gene>
<evidence type="ECO:0000313" key="3">
    <source>
        <dbReference type="Proteomes" id="UP001331515"/>
    </source>
</evidence>
<dbReference type="EMBL" id="JAURVH010001521">
    <property type="protein sequence ID" value="KAK5923197.1"/>
    <property type="molecule type" value="Genomic_DNA"/>
</dbReference>
<comment type="caution">
    <text evidence="2">The sequence shown here is derived from an EMBL/GenBank/DDBJ whole genome shotgun (WGS) entry which is preliminary data.</text>
</comment>
<reference evidence="2 3" key="1">
    <citation type="journal article" date="2023" name="Mol. Biol. Evol.">
        <title>Genomics of Secondarily Temperate Adaptation in the Only Non-Antarctic Icefish.</title>
        <authorList>
            <person name="Rivera-Colon A.G."/>
            <person name="Rayamajhi N."/>
            <person name="Minhas B.F."/>
            <person name="Madrigal G."/>
            <person name="Bilyk K.T."/>
            <person name="Yoon V."/>
            <person name="Hune M."/>
            <person name="Gregory S."/>
            <person name="Cheng C.H.C."/>
            <person name="Catchen J.M."/>
        </authorList>
    </citation>
    <scope>NUCLEOTIDE SEQUENCE [LARGE SCALE GENOMIC DNA]</scope>
    <source>
        <tissue evidence="2">White muscle</tissue>
    </source>
</reference>
<dbReference type="AlphaFoldDB" id="A0AAN8HPT5"/>